<comment type="pathway">
    <text evidence="1">Lipid metabolism; fatty acid beta-oxidation.</text>
</comment>
<comment type="caution">
    <text evidence="10">The sequence shown here is derived from an EMBL/GenBank/DDBJ whole genome shotgun (WGS) entry which is preliminary data.</text>
</comment>
<dbReference type="Pfam" id="PF00725">
    <property type="entry name" value="3HCDH"/>
    <property type="match status" value="1"/>
</dbReference>
<feature type="domain" description="3-hydroxyacyl-CoA dehydrogenase NAD binding" evidence="9">
    <location>
        <begin position="24"/>
        <end position="205"/>
    </location>
</feature>
<dbReference type="InterPro" id="IPR001753">
    <property type="entry name" value="Enoyl-CoA_hydra/iso"/>
</dbReference>
<evidence type="ECO:0000256" key="1">
    <source>
        <dbReference type="ARBA" id="ARBA00005005"/>
    </source>
</evidence>
<evidence type="ECO:0000259" key="8">
    <source>
        <dbReference type="Pfam" id="PF00725"/>
    </source>
</evidence>
<dbReference type="Gene3D" id="3.40.50.720">
    <property type="entry name" value="NAD(P)-binding Rossmann-like Domain"/>
    <property type="match status" value="1"/>
</dbReference>
<feature type="domain" description="3-hydroxyacyl-CoA dehydrogenase C-terminal" evidence="8">
    <location>
        <begin position="207"/>
        <end position="308"/>
    </location>
</feature>
<dbReference type="InterPro" id="IPR036291">
    <property type="entry name" value="NAD(P)-bd_dom_sf"/>
</dbReference>
<comment type="catalytic activity">
    <reaction evidence="7">
        <text>a (3S)-3-hydroxyacyl-CoA + NAD(+) = a 3-oxoacyl-CoA + NADH + H(+)</text>
        <dbReference type="Rhea" id="RHEA:22432"/>
        <dbReference type="ChEBI" id="CHEBI:15378"/>
        <dbReference type="ChEBI" id="CHEBI:57318"/>
        <dbReference type="ChEBI" id="CHEBI:57540"/>
        <dbReference type="ChEBI" id="CHEBI:57945"/>
        <dbReference type="ChEBI" id="CHEBI:90726"/>
        <dbReference type="EC" id="1.1.1.35"/>
    </reaction>
</comment>
<evidence type="ECO:0000256" key="5">
    <source>
        <dbReference type="ARBA" id="ARBA00023027"/>
    </source>
</evidence>
<dbReference type="Pfam" id="PF00378">
    <property type="entry name" value="ECH_1"/>
    <property type="match status" value="1"/>
</dbReference>
<evidence type="ECO:0000256" key="2">
    <source>
        <dbReference type="ARBA" id="ARBA00022832"/>
    </source>
</evidence>
<accession>A0ABS3LZC0</accession>
<dbReference type="SUPFAM" id="SSF48179">
    <property type="entry name" value="6-phosphogluconate dehydrogenase C-terminal domain-like"/>
    <property type="match status" value="2"/>
</dbReference>
<dbReference type="InterPro" id="IPR008927">
    <property type="entry name" value="6-PGluconate_DH-like_C_sf"/>
</dbReference>
<keyword evidence="4" id="KW-0560">Oxidoreductase</keyword>
<evidence type="ECO:0000313" key="11">
    <source>
        <dbReference type="Proteomes" id="UP000664771"/>
    </source>
</evidence>
<sequence>MNQTVKSTDRPEATLGDASGLSRVCVVGAGVMGASIAAHVANAGVPVLLLDRAVGDDRSSLAKGAIAKMLKTEPAPFMDPSAAKLIQPGNVEDDIEAVASCDWIVEAIIERVDLKQDLYRKLEAVRKPGAPISSNTSTIPLKDLTEGLPESFKRDFLITHFFNPPRYMRLLEIVGGEATNPDHIQKLGDFCDRQLGKTVVKAKDTPGFIANRIGTFWMLVAVRAAIEMGVSVEQVDAIIGRPFGIPKTGVFGLIDLVGVDLMPHINASMKATLPAGDRYISKADDLPLIAKMIADGYTGRKGKGGFYRINREGGGKTKESINLKTGEYARSERFSLPPSAKTAADLLTSPDKFGAYARVVMGETLAYAASLVPEISDDIAGVDAAMTLGFNWKVGPFALIDQIGPAKFAALLKQLDIPVPALVEAVGSGKFYEERDGVTQAFGVDGAYHPVEKPEGVLLLSDIRKKGKAVLSNKSASLWDIGDGVACFEITTKMNTFDDGVLGLLEKSIDHVKTNFKAMVLYTDASNFSAGANLGLALFAVNMAAWGEIQKLIDKGQSTLKALKYAPFPVVAAPAGLALGGGCEIILHCDAIQAHAELYTGLVECGVGLIPGWGGCGEMLLRNQADPKTPRGPMPAPRGAFEMIAVARVSKSAAEARRMHILRKADGVTMNRDRVLADAKARALSLVDGYVAPEKPEFRVAGAAGRTAFDMAVAGMASQGVATPYDITVAGELANILTGGEHDTTEIVTEEQMLELERKGFMSLLHNTGTLDRIEHMLETGKPLRN</sequence>
<dbReference type="Gene3D" id="3.90.226.10">
    <property type="entry name" value="2-enoyl-CoA Hydratase, Chain A, domain 1"/>
    <property type="match status" value="1"/>
</dbReference>
<keyword evidence="3" id="KW-0442">Lipid degradation</keyword>
<dbReference type="CDD" id="cd06558">
    <property type="entry name" value="crotonase-like"/>
    <property type="match status" value="1"/>
</dbReference>
<dbReference type="SUPFAM" id="SSF51735">
    <property type="entry name" value="NAD(P)-binding Rossmann-fold domains"/>
    <property type="match status" value="1"/>
</dbReference>
<dbReference type="InterPro" id="IPR006108">
    <property type="entry name" value="3HC_DH_C"/>
</dbReference>
<evidence type="ECO:0000256" key="3">
    <source>
        <dbReference type="ARBA" id="ARBA00022963"/>
    </source>
</evidence>
<dbReference type="PROSITE" id="PS50890">
    <property type="entry name" value="PUA"/>
    <property type="match status" value="1"/>
</dbReference>
<evidence type="ECO:0000256" key="4">
    <source>
        <dbReference type="ARBA" id="ARBA00023002"/>
    </source>
</evidence>
<gene>
    <name evidence="10" type="ORF">J2D73_15895</name>
</gene>
<dbReference type="Gene3D" id="1.10.1040.50">
    <property type="match status" value="1"/>
</dbReference>
<dbReference type="InterPro" id="IPR029045">
    <property type="entry name" value="ClpP/crotonase-like_dom_sf"/>
</dbReference>
<reference evidence="10 11" key="1">
    <citation type="submission" date="2021-03" db="EMBL/GenBank/DDBJ databases">
        <title>The complete genome sequence of Acetobacter sacchari TBRC 11175.</title>
        <authorList>
            <person name="Charoenyingcharoen P."/>
            <person name="Yukphan P."/>
        </authorList>
    </citation>
    <scope>NUCLEOTIDE SEQUENCE [LARGE SCALE GENOMIC DNA]</scope>
    <source>
        <strain evidence="10 11">TBRC 11175</strain>
    </source>
</reference>
<dbReference type="RefSeq" id="WP_207882825.1">
    <property type="nucleotide sequence ID" value="NZ_JAFVMF010000019.1"/>
</dbReference>
<dbReference type="Proteomes" id="UP000664771">
    <property type="component" value="Unassembled WGS sequence"/>
</dbReference>
<dbReference type="PANTHER" id="PTHR48075:SF7">
    <property type="entry name" value="3-HYDROXYACYL-COA DEHYDROGENASE-RELATED"/>
    <property type="match status" value="1"/>
</dbReference>
<keyword evidence="5" id="KW-0520">NAD</keyword>
<dbReference type="SUPFAM" id="SSF52096">
    <property type="entry name" value="ClpP/crotonase"/>
    <property type="match status" value="1"/>
</dbReference>
<keyword evidence="2" id="KW-0276">Fatty acid metabolism</keyword>
<organism evidence="10 11">
    <name type="scientific">Acetobacter sacchari</name>
    <dbReference type="NCBI Taxonomy" id="2661687"/>
    <lineage>
        <taxon>Bacteria</taxon>
        <taxon>Pseudomonadati</taxon>
        <taxon>Pseudomonadota</taxon>
        <taxon>Alphaproteobacteria</taxon>
        <taxon>Acetobacterales</taxon>
        <taxon>Acetobacteraceae</taxon>
        <taxon>Acetobacter</taxon>
    </lineage>
</organism>
<evidence type="ECO:0000313" key="10">
    <source>
        <dbReference type="EMBL" id="MBO1361270.1"/>
    </source>
</evidence>
<evidence type="ECO:0000256" key="6">
    <source>
        <dbReference type="ARBA" id="ARBA00023098"/>
    </source>
</evidence>
<keyword evidence="6" id="KW-0443">Lipid metabolism</keyword>
<protein>
    <submittedName>
        <fullName evidence="10">3-hydroxyacyl-CoA dehydrogenase</fullName>
    </submittedName>
</protein>
<dbReference type="Pfam" id="PF02737">
    <property type="entry name" value="3HCDH_N"/>
    <property type="match status" value="1"/>
</dbReference>
<dbReference type="InterPro" id="IPR006176">
    <property type="entry name" value="3-OHacyl-CoA_DH_NAD-bd"/>
</dbReference>
<proteinExistence type="predicted"/>
<evidence type="ECO:0000259" key="9">
    <source>
        <dbReference type="Pfam" id="PF02737"/>
    </source>
</evidence>
<dbReference type="EMBL" id="JAFVMF010000019">
    <property type="protein sequence ID" value="MBO1361270.1"/>
    <property type="molecule type" value="Genomic_DNA"/>
</dbReference>
<evidence type="ECO:0000256" key="7">
    <source>
        <dbReference type="ARBA" id="ARBA00049556"/>
    </source>
</evidence>
<name>A0ABS3LZC0_9PROT</name>
<dbReference type="PANTHER" id="PTHR48075">
    <property type="entry name" value="3-HYDROXYACYL-COA DEHYDROGENASE FAMILY PROTEIN"/>
    <property type="match status" value="1"/>
</dbReference>
<keyword evidence="11" id="KW-1185">Reference proteome</keyword>